<evidence type="ECO:0000256" key="3">
    <source>
        <dbReference type="ARBA" id="ARBA00023125"/>
    </source>
</evidence>
<evidence type="ECO:0000256" key="1">
    <source>
        <dbReference type="ARBA" id="ARBA00004123"/>
    </source>
</evidence>
<evidence type="ECO:0000313" key="9">
    <source>
        <dbReference type="Proteomes" id="UP001408789"/>
    </source>
</evidence>
<dbReference type="InterPro" id="IPR045239">
    <property type="entry name" value="bHLH95_bHLH"/>
</dbReference>
<feature type="region of interest" description="Disordered" evidence="6">
    <location>
        <begin position="278"/>
        <end position="300"/>
    </location>
</feature>
<evidence type="ECO:0000256" key="6">
    <source>
        <dbReference type="SAM" id="MobiDB-lite"/>
    </source>
</evidence>
<dbReference type="Gene3D" id="4.10.280.10">
    <property type="entry name" value="Helix-loop-helix DNA-binding domain"/>
    <property type="match status" value="1"/>
</dbReference>
<dbReference type="GO" id="GO:0000981">
    <property type="term" value="F:DNA-binding transcription factor activity, RNA polymerase II-specific"/>
    <property type="evidence" value="ECO:0007669"/>
    <property type="project" value="TreeGrafter"/>
</dbReference>
<evidence type="ECO:0000313" key="8">
    <source>
        <dbReference type="EMBL" id="KAK9080325.1"/>
    </source>
</evidence>
<evidence type="ECO:0000256" key="4">
    <source>
        <dbReference type="ARBA" id="ARBA00023163"/>
    </source>
</evidence>
<feature type="domain" description="BHLH" evidence="7">
    <location>
        <begin position="296"/>
        <end position="358"/>
    </location>
</feature>
<dbReference type="PANTHER" id="PTHR16223">
    <property type="entry name" value="TRANSCRIPTION FACTOR BHLH83-RELATED"/>
    <property type="match status" value="1"/>
</dbReference>
<dbReference type="CDD" id="cd11393">
    <property type="entry name" value="bHLH_AtbHLH_like"/>
    <property type="match status" value="1"/>
</dbReference>
<dbReference type="GO" id="GO:0005634">
    <property type="term" value="C:nucleus"/>
    <property type="evidence" value="ECO:0007669"/>
    <property type="project" value="UniProtKB-SubCell"/>
</dbReference>
<dbReference type="AlphaFoldDB" id="A0AAP0HEZ2"/>
<name>A0AAP0HEZ2_9ASTR</name>
<keyword evidence="9" id="KW-1185">Reference proteome</keyword>
<dbReference type="EMBL" id="JBCNJP010000002">
    <property type="protein sequence ID" value="KAK9080325.1"/>
    <property type="molecule type" value="Genomic_DNA"/>
</dbReference>
<comment type="caution">
    <text evidence="8">The sequence shown here is derived from an EMBL/GenBank/DDBJ whole genome shotgun (WGS) entry which is preliminary data.</text>
</comment>
<dbReference type="InterPro" id="IPR036638">
    <property type="entry name" value="HLH_DNA-bd_sf"/>
</dbReference>
<dbReference type="SUPFAM" id="SSF47459">
    <property type="entry name" value="HLH, helix-loop-helix DNA-binding domain"/>
    <property type="match status" value="1"/>
</dbReference>
<dbReference type="PROSITE" id="PS50888">
    <property type="entry name" value="BHLH"/>
    <property type="match status" value="1"/>
</dbReference>
<dbReference type="Proteomes" id="UP001408789">
    <property type="component" value="Unassembled WGS sequence"/>
</dbReference>
<comment type="subcellular location">
    <subcellularLocation>
        <location evidence="1">Nucleus</location>
    </subcellularLocation>
</comment>
<dbReference type="GO" id="GO:0046983">
    <property type="term" value="F:protein dimerization activity"/>
    <property type="evidence" value="ECO:0007669"/>
    <property type="project" value="InterPro"/>
</dbReference>
<dbReference type="PANTHER" id="PTHR16223:SF56">
    <property type="entry name" value="TRANSCRIPTION FACTOR BHLH110"/>
    <property type="match status" value="1"/>
</dbReference>
<keyword evidence="3" id="KW-0238">DNA-binding</keyword>
<keyword evidence="2" id="KW-0805">Transcription regulation</keyword>
<keyword evidence="5" id="KW-0539">Nucleus</keyword>
<evidence type="ECO:0000256" key="5">
    <source>
        <dbReference type="ARBA" id="ARBA00023242"/>
    </source>
</evidence>
<sequence length="424" mass="47232">MESSRFHQQHEDHQPALDSSCYGLSWSQNPILYSTDTNVRDLKQHVDSNIGFVPCHNTVIDNDNYNNNNVPSNSNENFMTHELQHLTRMKDDFSSSESYPKFSELINSSPTSSIEDLHANPSPGYNNNQELFLRTFSNGCQIKGGQLIDQFSNNTPNNHYENSSSRTSSRGTFSQIFPTINISNLNQSPASISSNSFDMNLPAALDLFGSPRFSGNFSHPSSFNIPNHLGSFFKDTCLSYGLDQMHQPNQTPGICHSKLSSSFNTRTSCTEAKRPATGYMDTKAPQSTVQKKSKLEPRSSCAPFKQVRKEKLGDRIAALQQMVAPFGKVKFSVFAHHLNLKTDTASVLMEAIGYIKFLQNQVETLSVPYMKSAHKNNRFPTRRGSFEGGNEDTKRDLRSRGLCLIPLSCLSYVTDGGGGVWPAP</sequence>
<dbReference type="InterPro" id="IPR045843">
    <property type="entry name" value="IND-like"/>
</dbReference>
<protein>
    <recommendedName>
        <fullName evidence="7">BHLH domain-containing protein</fullName>
    </recommendedName>
</protein>
<dbReference type="GO" id="GO:0000978">
    <property type="term" value="F:RNA polymerase II cis-regulatory region sequence-specific DNA binding"/>
    <property type="evidence" value="ECO:0007669"/>
    <property type="project" value="TreeGrafter"/>
</dbReference>
<gene>
    <name evidence="8" type="ORF">SSX86_000083</name>
</gene>
<proteinExistence type="predicted"/>
<evidence type="ECO:0000256" key="2">
    <source>
        <dbReference type="ARBA" id="ARBA00023015"/>
    </source>
</evidence>
<dbReference type="InterPro" id="IPR011598">
    <property type="entry name" value="bHLH_dom"/>
</dbReference>
<organism evidence="8 9">
    <name type="scientific">Deinandra increscens subsp. villosa</name>
    <dbReference type="NCBI Taxonomy" id="3103831"/>
    <lineage>
        <taxon>Eukaryota</taxon>
        <taxon>Viridiplantae</taxon>
        <taxon>Streptophyta</taxon>
        <taxon>Embryophyta</taxon>
        <taxon>Tracheophyta</taxon>
        <taxon>Spermatophyta</taxon>
        <taxon>Magnoliopsida</taxon>
        <taxon>eudicotyledons</taxon>
        <taxon>Gunneridae</taxon>
        <taxon>Pentapetalae</taxon>
        <taxon>asterids</taxon>
        <taxon>campanulids</taxon>
        <taxon>Asterales</taxon>
        <taxon>Asteraceae</taxon>
        <taxon>Asteroideae</taxon>
        <taxon>Heliantheae alliance</taxon>
        <taxon>Madieae</taxon>
        <taxon>Madiinae</taxon>
        <taxon>Deinandra</taxon>
    </lineage>
</organism>
<keyword evidence="4" id="KW-0804">Transcription</keyword>
<reference evidence="8 9" key="1">
    <citation type="submission" date="2024-04" db="EMBL/GenBank/DDBJ databases">
        <title>The reference genome of an endangered Asteraceae, Deinandra increscens subsp. villosa, native to the Central Coast of California.</title>
        <authorList>
            <person name="Guilliams M."/>
            <person name="Hasenstab-Lehman K."/>
            <person name="Meyer R."/>
            <person name="Mcevoy S."/>
        </authorList>
    </citation>
    <scope>NUCLEOTIDE SEQUENCE [LARGE SCALE GENOMIC DNA]</scope>
    <source>
        <tissue evidence="8">Leaf</tissue>
    </source>
</reference>
<accession>A0AAP0HEZ2</accession>
<evidence type="ECO:0000259" key="7">
    <source>
        <dbReference type="PROSITE" id="PS50888"/>
    </source>
</evidence>